<dbReference type="Proteomes" id="UP001628193">
    <property type="component" value="Unassembled WGS sequence"/>
</dbReference>
<dbReference type="EMBL" id="BAAFGK010000004">
    <property type="protein sequence ID" value="GAB0057694.1"/>
    <property type="molecule type" value="Genomic_DNA"/>
</dbReference>
<dbReference type="NCBIfam" id="TIGR03831">
    <property type="entry name" value="YgiT_finger"/>
    <property type="match status" value="1"/>
</dbReference>
<name>A0ABQ0C9Y1_9PROT</name>
<dbReference type="RefSeq" id="WP_420905387.1">
    <property type="nucleotide sequence ID" value="NZ_BAAFGK010000004.1"/>
</dbReference>
<organism evidence="1 2">
    <name type="scientific">Candidatus Magnetaquiglobus chichijimensis</name>
    <dbReference type="NCBI Taxonomy" id="3141448"/>
    <lineage>
        <taxon>Bacteria</taxon>
        <taxon>Pseudomonadati</taxon>
        <taxon>Pseudomonadota</taxon>
        <taxon>Magnetococcia</taxon>
        <taxon>Magnetococcales</taxon>
        <taxon>Candidatus Magnetaquicoccaceae</taxon>
        <taxon>Candidatus Magnetaquiglobus</taxon>
    </lineage>
</organism>
<protein>
    <recommendedName>
        <fullName evidence="3">YgiT-type zinc finger domain-containing protein</fullName>
    </recommendedName>
</protein>
<dbReference type="InterPro" id="IPR022453">
    <property type="entry name" value="Znf_MqsA-type"/>
</dbReference>
<sequence>MVAGLEYPEEQTMKCAVCKHGETRPGTVSVTLERRGATLVFREVPALVCDNCGEAYHEEKVATQLMQQAEKAVRGGVEIDVAVCRGIPTT</sequence>
<dbReference type="Gene3D" id="3.10.20.860">
    <property type="match status" value="1"/>
</dbReference>
<reference evidence="1 2" key="1">
    <citation type="submission" date="2024-05" db="EMBL/GenBank/DDBJ databases">
        <authorList>
            <consortium name="Candidatus Magnetaquicoccaceae bacterium FCR-1 genome sequencing consortium"/>
            <person name="Shimoshige H."/>
            <person name="Shimamura S."/>
            <person name="Taoka A."/>
            <person name="Kobayashi H."/>
            <person name="Maekawa T."/>
        </authorList>
    </citation>
    <scope>NUCLEOTIDE SEQUENCE [LARGE SCALE GENOMIC DNA]</scope>
    <source>
        <strain evidence="1 2">FCR-1</strain>
    </source>
</reference>
<comment type="caution">
    <text evidence="1">The sequence shown here is derived from an EMBL/GenBank/DDBJ whole genome shotgun (WGS) entry which is preliminary data.</text>
</comment>
<reference evidence="1 2" key="2">
    <citation type="submission" date="2024-09" db="EMBL/GenBank/DDBJ databases">
        <title>Draft genome sequence of Candidatus Magnetaquicoccaceae bacterium FCR-1.</title>
        <authorList>
            <person name="Shimoshige H."/>
            <person name="Shimamura S."/>
            <person name="Taoka A."/>
            <person name="Kobayashi H."/>
            <person name="Maekawa T."/>
        </authorList>
    </citation>
    <scope>NUCLEOTIDE SEQUENCE [LARGE SCALE GENOMIC DNA]</scope>
    <source>
        <strain evidence="1 2">FCR-1</strain>
    </source>
</reference>
<evidence type="ECO:0000313" key="1">
    <source>
        <dbReference type="EMBL" id="GAB0057694.1"/>
    </source>
</evidence>
<evidence type="ECO:0000313" key="2">
    <source>
        <dbReference type="Proteomes" id="UP001628193"/>
    </source>
</evidence>
<evidence type="ECO:0008006" key="3">
    <source>
        <dbReference type="Google" id="ProtNLM"/>
    </source>
</evidence>
<proteinExistence type="predicted"/>
<keyword evidence="2" id="KW-1185">Reference proteome</keyword>
<dbReference type="CDD" id="cd12870">
    <property type="entry name" value="MqsA"/>
    <property type="match status" value="1"/>
</dbReference>
<gene>
    <name evidence="1" type="ORF">SIID45300_02026</name>
</gene>
<accession>A0ABQ0C9Y1</accession>